<dbReference type="Gene3D" id="3.30.70.20">
    <property type="match status" value="1"/>
</dbReference>
<dbReference type="GO" id="GO:0016491">
    <property type="term" value="F:oxidoreductase activity"/>
    <property type="evidence" value="ECO:0007669"/>
    <property type="project" value="UniProtKB-ARBA"/>
</dbReference>
<evidence type="ECO:0000313" key="2">
    <source>
        <dbReference type="EMBL" id="ADI74545.1"/>
    </source>
</evidence>
<dbReference type="STRING" id="644295.Metev_1706"/>
<reference evidence="2 3" key="1">
    <citation type="submission" date="2010-06" db="EMBL/GenBank/DDBJ databases">
        <title>Complete sequence chromosome of Methanohalobium evestigatum Z-7303.</title>
        <authorList>
            <consortium name="US DOE Joint Genome Institute"/>
            <person name="Lucas S."/>
            <person name="Copeland A."/>
            <person name="Lapidus A."/>
            <person name="Cheng J.-F."/>
            <person name="Bruce D."/>
            <person name="Goodwin L."/>
            <person name="Pitluck S."/>
            <person name="Saunders E."/>
            <person name="Detter J.C."/>
            <person name="Han C."/>
            <person name="Tapia R."/>
            <person name="Land M."/>
            <person name="Hauser L."/>
            <person name="Kyrpides N."/>
            <person name="Mikhailova N."/>
            <person name="Sieprawska-Lupa M."/>
            <person name="Whitman W.B."/>
            <person name="Anderson I."/>
            <person name="Woyke T."/>
        </authorList>
    </citation>
    <scope>NUCLEOTIDE SEQUENCE [LARGE SCALE GENOMIC DNA]</scope>
    <source>
        <strain evidence="3">ATCC BAA-1072 / DSM 3721 / NBRC 107634 / OCM 161 / Z-7303</strain>
    </source>
</reference>
<feature type="domain" description="4Fe-4S ferredoxin-type" evidence="1">
    <location>
        <begin position="503"/>
        <end position="535"/>
    </location>
</feature>
<proteinExistence type="predicted"/>
<dbReference type="Pfam" id="PF13187">
    <property type="entry name" value="Fer4_9"/>
    <property type="match status" value="1"/>
</dbReference>
<dbReference type="KEGG" id="mev:Metev_1706"/>
<dbReference type="PANTHER" id="PTHR42895:SF2">
    <property type="entry name" value="IRON-SULFUR CLUSTER PROTEIN"/>
    <property type="match status" value="1"/>
</dbReference>
<dbReference type="SUPFAM" id="SSF54862">
    <property type="entry name" value="4Fe-4S ferredoxins"/>
    <property type="match status" value="1"/>
</dbReference>
<dbReference type="GeneID" id="9347351"/>
<dbReference type="InterPro" id="IPR026339">
    <property type="entry name" value="RamA_corrin_act"/>
</dbReference>
<keyword evidence="3" id="KW-1185">Reference proteome</keyword>
<organism evidence="2 3">
    <name type="scientific">Methanohalobium evestigatum (strain ATCC BAA-1072 / DSM 3721 / NBRC 107634 / OCM 161 / Z-7303)</name>
    <dbReference type="NCBI Taxonomy" id="644295"/>
    <lineage>
        <taxon>Archaea</taxon>
        <taxon>Methanobacteriati</taxon>
        <taxon>Methanobacteriota</taxon>
        <taxon>Stenosarchaea group</taxon>
        <taxon>Methanomicrobia</taxon>
        <taxon>Methanosarcinales</taxon>
        <taxon>Methanosarcinaceae</taxon>
        <taxon>Methanohalobium</taxon>
    </lineage>
</organism>
<feature type="domain" description="4Fe-4S ferredoxin-type" evidence="1">
    <location>
        <begin position="469"/>
        <end position="500"/>
    </location>
</feature>
<dbReference type="InterPro" id="IPR027980">
    <property type="entry name" value="RACo_C"/>
</dbReference>
<dbReference type="HOGENOM" id="CLU_504920_0_0_2"/>
<dbReference type="Proteomes" id="UP000000391">
    <property type="component" value="Chromosome"/>
</dbReference>
<dbReference type="Gene3D" id="3.30.420.480">
    <property type="entry name" value="Domain of unknown function (DUF4445)"/>
    <property type="match status" value="1"/>
</dbReference>
<dbReference type="Pfam" id="PF14574">
    <property type="entry name" value="RACo_C_ter"/>
    <property type="match status" value="1"/>
</dbReference>
<dbReference type="RefSeq" id="WP_013195110.1">
    <property type="nucleotide sequence ID" value="NC_014253.1"/>
</dbReference>
<dbReference type="Pfam" id="PF17651">
    <property type="entry name" value="Raco_middle"/>
    <property type="match status" value="1"/>
</dbReference>
<dbReference type="InterPro" id="IPR017900">
    <property type="entry name" value="4Fe4S_Fe_S_CS"/>
</dbReference>
<sequence length="550" mass="60441">MYGIAMDLGTSGIRAQLIDLDTEETIKTVLTMRHPLPGGNVIDQLDFAIQLGEDVATEIIQDTVEEIIDNFNIDLLEIKKLSVCGNPIQLSLFQDTEIRDLAYAGESMQKELGVENVKRDAKVVPANEVFKNLDLPNCTIIIPPSIQHEVGADALAMMIETDFMNQREPSMVTDYGTNAEMALKVGDRIITGSAAAGPAIEGQGINCGMLAGPGAITDVNPEGNYWRLTVLDDSMLERKGDLVNPVAGEVIEQSETRAIGITGTGMISLLSVALETGLIKTMPKLPDGRLILGGGIEITEDDVREAGKAVGAIRASHLTMLMEAGLDFKDLENMYMTGASGTYVDADKARKLGICPGSAKNIVQFGNTSISLAKELILNESKLDEVVEFAHKIETDHLMMAKSEMFKLIYSCEFSYWTQGMPLEMYDQMLKSFNIQGLPKLAENPRIEKQVTKDINDLGKESVQVLRDLGIVIERPIKNCSFCYMCEDKCPEKALQIVSYKEDVYQVHDSQRCLGVSCKRCVDVCPKKAIQFKNVKVLNAHESPFEIEQA</sequence>
<dbReference type="EMBL" id="CP002069">
    <property type="protein sequence ID" value="ADI74545.1"/>
    <property type="molecule type" value="Genomic_DNA"/>
</dbReference>
<evidence type="ECO:0000259" key="1">
    <source>
        <dbReference type="PROSITE" id="PS51379"/>
    </source>
</evidence>
<dbReference type="OrthoDB" id="23478at2157"/>
<protein>
    <submittedName>
        <fullName evidence="2">4Fe-4S ferredoxin iron-sulfur binding domain protein</fullName>
    </submittedName>
</protein>
<gene>
    <name evidence="2" type="ordered locus">Metev_1706</name>
</gene>
<accession>D7EB28</accession>
<dbReference type="PROSITE" id="PS00198">
    <property type="entry name" value="4FE4S_FER_1"/>
    <property type="match status" value="1"/>
</dbReference>
<dbReference type="InterPro" id="IPR041414">
    <property type="entry name" value="Raco-like_middle"/>
</dbReference>
<evidence type="ECO:0000313" key="3">
    <source>
        <dbReference type="Proteomes" id="UP000000391"/>
    </source>
</evidence>
<dbReference type="InterPro" id="IPR052911">
    <property type="entry name" value="Corrinoid_activation_enz"/>
</dbReference>
<dbReference type="AlphaFoldDB" id="D7EB28"/>
<dbReference type="NCBIfam" id="TIGR04270">
    <property type="entry name" value="Rama_corrin_act"/>
    <property type="match status" value="1"/>
</dbReference>
<dbReference type="PANTHER" id="PTHR42895">
    <property type="entry name" value="IRON-SULFUR CLUSTER-BINDING PROTEIN-RELATED"/>
    <property type="match status" value="1"/>
</dbReference>
<dbReference type="InterPro" id="IPR042259">
    <property type="entry name" value="Raco-like_middle_sf"/>
</dbReference>
<name>D7EB28_METEZ</name>
<dbReference type="PROSITE" id="PS51379">
    <property type="entry name" value="4FE4S_FER_2"/>
    <property type="match status" value="2"/>
</dbReference>
<dbReference type="InterPro" id="IPR017896">
    <property type="entry name" value="4Fe4S_Fe-S-bd"/>
</dbReference>